<evidence type="ECO:0008006" key="3">
    <source>
        <dbReference type="Google" id="ProtNLM"/>
    </source>
</evidence>
<reference evidence="1" key="1">
    <citation type="submission" date="2019-03" db="EMBL/GenBank/DDBJ databases">
        <title>Single cell metagenomics reveals metabolic interactions within the superorganism composed of flagellate Streblomastix strix and complex community of Bacteroidetes bacteria on its surface.</title>
        <authorList>
            <person name="Treitli S.C."/>
            <person name="Kolisko M."/>
            <person name="Husnik F."/>
            <person name="Keeling P."/>
            <person name="Hampl V."/>
        </authorList>
    </citation>
    <scope>NUCLEOTIDE SEQUENCE</scope>
    <source>
        <strain evidence="1">STM</strain>
    </source>
</reference>
<gene>
    <name evidence="1" type="ORF">EZS27_001005</name>
    <name evidence="2" type="ORF">EZS27_001042</name>
</gene>
<accession>A0A5J4T005</accession>
<protein>
    <recommendedName>
        <fullName evidence="3">CRISPR-associated protein Csh1</fullName>
    </recommendedName>
</protein>
<comment type="caution">
    <text evidence="1">The sequence shown here is derived from an EMBL/GenBank/DDBJ whole genome shotgun (WGS) entry which is preliminary data.</text>
</comment>
<dbReference type="EMBL" id="SNRY01000011">
    <property type="protein sequence ID" value="KAA6351614.1"/>
    <property type="molecule type" value="Genomic_DNA"/>
</dbReference>
<evidence type="ECO:0000313" key="1">
    <source>
        <dbReference type="EMBL" id="KAA6351614.1"/>
    </source>
</evidence>
<proteinExistence type="predicted"/>
<organism evidence="1">
    <name type="scientific">termite gut metagenome</name>
    <dbReference type="NCBI Taxonomy" id="433724"/>
    <lineage>
        <taxon>unclassified sequences</taxon>
        <taxon>metagenomes</taxon>
        <taxon>organismal metagenomes</taxon>
    </lineage>
</organism>
<evidence type="ECO:0000313" key="2">
    <source>
        <dbReference type="EMBL" id="KAA6351651.1"/>
    </source>
</evidence>
<dbReference type="AlphaFoldDB" id="A0A5J4T005"/>
<sequence>MSLDTILRIGAKLRHSENNINYYRYIKKLKLPDIGSKTPIIYIEIPVNEDFSFDFKKIKEIPEKERDALYYLKYKTSDNDTSVAKYLFGDIYYVRKSKLDKDSRIIETGEFGNYILNKCSANSELFNGELNSVFDSYNLLKYWNAFNQNKQIMELVLQYAPIARKGFSSNSSNLVELYADYLIEESPEIVSKILKETKTEFTSEDKITISNYADFSVFIHFDFRGKQWYDYKDIVRNIADKLKEELVEVQEKNLLVPSKSIFRTLCSGNKKNDIQFPNFRTQNKYKSFSFTDESFEDFLYASRIIEKEGAYKLQGTKNVIIFVYPRGLNDDDIDVKDYEDFFTGKEEKKLVTDEHDFIFPISSNDRETRKFAAFDFVFSDCSGKTIIDLIELSGINESVYRNIQGEISKKNVEITIKKRNEWGKDVHGFKIPRSISNILGEANSRNHLLKIIPLIYTRNYYEDDRLLPAMIQKIEFLIRKASSKFDGLNQFNNLKYDLEFLMRIQNHTINKNYMKIKDSESYQAGLLLGDMAKVFAAWRNDCPIKSFEKNYVGNLTRRVITVSDVCKLKTDIEQKLIHHDRMKFYYKQSDKLSQKLKEIEESYHKEEFAFGFMESYFKSFSTEGSGENLDKNNEILTD</sequence>
<dbReference type="EMBL" id="SNRY01000011">
    <property type="protein sequence ID" value="KAA6351651.1"/>
    <property type="molecule type" value="Genomic_DNA"/>
</dbReference>
<name>A0A5J4T005_9ZZZZ</name>